<feature type="region of interest" description="Disordered" evidence="1">
    <location>
        <begin position="1"/>
        <end position="48"/>
    </location>
</feature>
<protein>
    <recommendedName>
        <fullName evidence="3">Protein kinase domain-containing protein</fullName>
    </recommendedName>
</protein>
<dbReference type="PANTHER" id="PTHR44329:SF214">
    <property type="entry name" value="PROTEIN KINASE DOMAIN-CONTAINING PROTEIN"/>
    <property type="match status" value="1"/>
</dbReference>
<dbReference type="InParanoid" id="B7GAW5"/>
<dbReference type="RefSeq" id="XP_002184263.1">
    <property type="nucleotide sequence ID" value="XM_002184227.1"/>
</dbReference>
<feature type="compositionally biased region" description="Polar residues" evidence="1">
    <location>
        <begin position="19"/>
        <end position="48"/>
    </location>
</feature>
<proteinExistence type="predicted"/>
<feature type="domain" description="Protein kinase" evidence="3">
    <location>
        <begin position="142"/>
        <end position="429"/>
    </location>
</feature>
<dbReference type="GO" id="GO:0004674">
    <property type="term" value="F:protein serine/threonine kinase activity"/>
    <property type="evidence" value="ECO:0007669"/>
    <property type="project" value="TreeGrafter"/>
</dbReference>
<keyword evidence="2" id="KW-0472">Membrane</keyword>
<evidence type="ECO:0000259" key="3">
    <source>
        <dbReference type="PROSITE" id="PS50011"/>
    </source>
</evidence>
<dbReference type="STRING" id="556484.B7GAW5"/>
<dbReference type="PANTHER" id="PTHR44329">
    <property type="entry name" value="SERINE/THREONINE-PROTEIN KINASE TNNI3K-RELATED"/>
    <property type="match status" value="1"/>
</dbReference>
<gene>
    <name evidence="4" type="ORF">PHATRDRAFT_49521</name>
</gene>
<dbReference type="Gene3D" id="1.10.510.10">
    <property type="entry name" value="Transferase(Phosphotransferase) domain 1"/>
    <property type="match status" value="1"/>
</dbReference>
<accession>B7GAW5</accession>
<dbReference type="InterPro" id="IPR001245">
    <property type="entry name" value="Ser-Thr/Tyr_kinase_cat_dom"/>
</dbReference>
<dbReference type="KEGG" id="pti:PHATRDRAFT_49521"/>
<sequence length="438" mass="49774">MRARPRASRRGVEDALPLTVQQAQSNGSGSLTNSPSRKSVGGLSSRTFRSNKQHGNLLRARLLVSLSKHKGLSKWVGLILAVLGTIGWFRSSFGNHRDGSPRSITSSSSRSLHRLARRAAVRALSPSHKHFHEFDISSYALGGMFKYIGNGSYRQVFLAKLPTENVIFKEANWDNGHESGFHTDEYEFMRQDMVVGESFTSNPRFVDIYGFCALSMFSEFMPFGDAEVMAQTIFDRHNPPSIKEGGELVIFNNLTGTEKLEYALQMADAVSYLHNYPGGVIVHDDIQMPQFLLTADKRIKLNDFNRAEVMLFDEENNEYCKYRNNPGHGDWRSPEEYYDKPLDEKIDIYSLGNNFYALLTGMGPFYEEAHSDGVIKKVKAGMKPYIDQRFLERSFAEKKLAEIMVLCWEYDPVKRPDINTLVQVLREAVEENLRLQPV</sequence>
<evidence type="ECO:0000256" key="1">
    <source>
        <dbReference type="SAM" id="MobiDB-lite"/>
    </source>
</evidence>
<dbReference type="SUPFAM" id="SSF56112">
    <property type="entry name" value="Protein kinase-like (PK-like)"/>
    <property type="match status" value="1"/>
</dbReference>
<evidence type="ECO:0000313" key="5">
    <source>
        <dbReference type="Proteomes" id="UP000000759"/>
    </source>
</evidence>
<name>B7GAW5_PHATC</name>
<keyword evidence="5" id="KW-1185">Reference proteome</keyword>
<dbReference type="OrthoDB" id="41771at2759"/>
<keyword evidence="2" id="KW-1133">Transmembrane helix</keyword>
<evidence type="ECO:0000256" key="2">
    <source>
        <dbReference type="SAM" id="Phobius"/>
    </source>
</evidence>
<reference evidence="5" key="2">
    <citation type="submission" date="2008-08" db="EMBL/GenBank/DDBJ databases">
        <authorList>
            <consortium name="Diatom Consortium"/>
            <person name="Grigoriev I."/>
            <person name="Grimwood J."/>
            <person name="Kuo A."/>
            <person name="Otillar R.P."/>
            <person name="Salamov A."/>
            <person name="Detter J.C."/>
            <person name="Lindquist E."/>
            <person name="Shapiro H."/>
            <person name="Lucas S."/>
            <person name="Glavina del Rio T."/>
            <person name="Pitluck S."/>
            <person name="Rokhsar D."/>
            <person name="Bowler C."/>
        </authorList>
    </citation>
    <scope>GENOME REANNOTATION</scope>
    <source>
        <strain evidence="5">CCAP 1055/1</strain>
    </source>
</reference>
<evidence type="ECO:0000313" key="4">
    <source>
        <dbReference type="EMBL" id="EEC44441.1"/>
    </source>
</evidence>
<dbReference type="Proteomes" id="UP000000759">
    <property type="component" value="Chromosome 22"/>
</dbReference>
<dbReference type="GO" id="GO:0005524">
    <property type="term" value="F:ATP binding"/>
    <property type="evidence" value="ECO:0007669"/>
    <property type="project" value="InterPro"/>
</dbReference>
<dbReference type="eggNOG" id="KOG0192">
    <property type="taxonomic scope" value="Eukaryota"/>
</dbReference>
<reference evidence="4 5" key="1">
    <citation type="journal article" date="2008" name="Nature">
        <title>The Phaeodactylum genome reveals the evolutionary history of diatom genomes.</title>
        <authorList>
            <person name="Bowler C."/>
            <person name="Allen A.E."/>
            <person name="Badger J.H."/>
            <person name="Grimwood J."/>
            <person name="Jabbari K."/>
            <person name="Kuo A."/>
            <person name="Maheswari U."/>
            <person name="Martens C."/>
            <person name="Maumus F."/>
            <person name="Otillar R.P."/>
            <person name="Rayko E."/>
            <person name="Salamov A."/>
            <person name="Vandepoele K."/>
            <person name="Beszteri B."/>
            <person name="Gruber A."/>
            <person name="Heijde M."/>
            <person name="Katinka M."/>
            <person name="Mock T."/>
            <person name="Valentin K."/>
            <person name="Verret F."/>
            <person name="Berges J.A."/>
            <person name="Brownlee C."/>
            <person name="Cadoret J.P."/>
            <person name="Chiovitti A."/>
            <person name="Choi C.J."/>
            <person name="Coesel S."/>
            <person name="De Martino A."/>
            <person name="Detter J.C."/>
            <person name="Durkin C."/>
            <person name="Falciatore A."/>
            <person name="Fournet J."/>
            <person name="Haruta M."/>
            <person name="Huysman M.J."/>
            <person name="Jenkins B.D."/>
            <person name="Jiroutova K."/>
            <person name="Jorgensen R.E."/>
            <person name="Joubert Y."/>
            <person name="Kaplan A."/>
            <person name="Kroger N."/>
            <person name="Kroth P.G."/>
            <person name="La Roche J."/>
            <person name="Lindquist E."/>
            <person name="Lommer M."/>
            <person name="Martin-Jezequel V."/>
            <person name="Lopez P.J."/>
            <person name="Lucas S."/>
            <person name="Mangogna M."/>
            <person name="McGinnis K."/>
            <person name="Medlin L.K."/>
            <person name="Montsant A."/>
            <person name="Oudot-Le Secq M.P."/>
            <person name="Napoli C."/>
            <person name="Obornik M."/>
            <person name="Parker M.S."/>
            <person name="Petit J.L."/>
            <person name="Porcel B.M."/>
            <person name="Poulsen N."/>
            <person name="Robison M."/>
            <person name="Rychlewski L."/>
            <person name="Rynearson T.A."/>
            <person name="Schmutz J."/>
            <person name="Shapiro H."/>
            <person name="Siaut M."/>
            <person name="Stanley M."/>
            <person name="Sussman M.R."/>
            <person name="Taylor A.R."/>
            <person name="Vardi A."/>
            <person name="von Dassow P."/>
            <person name="Vyverman W."/>
            <person name="Willis A."/>
            <person name="Wyrwicz L.S."/>
            <person name="Rokhsar D.S."/>
            <person name="Weissenbach J."/>
            <person name="Armbrust E.V."/>
            <person name="Green B.R."/>
            <person name="Van de Peer Y."/>
            <person name="Grigoriev I.V."/>
        </authorList>
    </citation>
    <scope>NUCLEOTIDE SEQUENCE [LARGE SCALE GENOMIC DNA]</scope>
    <source>
        <strain evidence="4 5">CCAP 1055/1</strain>
    </source>
</reference>
<dbReference type="PaxDb" id="2850-Phatr49521"/>
<keyword evidence="2" id="KW-0812">Transmembrane</keyword>
<dbReference type="InterPro" id="IPR011009">
    <property type="entry name" value="Kinase-like_dom_sf"/>
</dbReference>
<dbReference type="GeneID" id="7195741"/>
<dbReference type="EMBL" id="CM000624">
    <property type="protein sequence ID" value="EEC44441.1"/>
    <property type="molecule type" value="Genomic_DNA"/>
</dbReference>
<organism evidence="4 5">
    <name type="scientific">Phaeodactylum tricornutum (strain CCAP 1055/1)</name>
    <dbReference type="NCBI Taxonomy" id="556484"/>
    <lineage>
        <taxon>Eukaryota</taxon>
        <taxon>Sar</taxon>
        <taxon>Stramenopiles</taxon>
        <taxon>Ochrophyta</taxon>
        <taxon>Bacillariophyta</taxon>
        <taxon>Bacillariophyceae</taxon>
        <taxon>Bacillariophycidae</taxon>
        <taxon>Naviculales</taxon>
        <taxon>Phaeodactylaceae</taxon>
        <taxon>Phaeodactylum</taxon>
    </lineage>
</organism>
<dbReference type="InterPro" id="IPR051681">
    <property type="entry name" value="Ser/Thr_Kinases-Pseudokinases"/>
</dbReference>
<dbReference type="InterPro" id="IPR000719">
    <property type="entry name" value="Prot_kinase_dom"/>
</dbReference>
<dbReference type="PROSITE" id="PS50011">
    <property type="entry name" value="PROTEIN_KINASE_DOM"/>
    <property type="match status" value="1"/>
</dbReference>
<feature type="transmembrane region" description="Helical" evidence="2">
    <location>
        <begin position="71"/>
        <end position="89"/>
    </location>
</feature>
<dbReference type="AlphaFoldDB" id="B7GAW5"/>
<dbReference type="Pfam" id="PF07714">
    <property type="entry name" value="PK_Tyr_Ser-Thr"/>
    <property type="match status" value="1"/>
</dbReference>